<sequence>MIHPHSNRNVVPKTVLTRSRLVLLNAARPVPTAVTQSTMKNTWPVKHVVNKAHSPVRRPIHQRPPAKNSNFHKQVTTVKVNKGNPQQVLKDKCVINNGCSRHMTGNISFLLDFKEINGGYVAFGGNPKGGMISSKGKIKTGKLDFDDIYFVKELKFNLFSVSQMCDKKNSVLFTDTECVVLSSDYKLPNENHVLLRVPRENNMYNVDLKNVVPSGGLTCLFAKAILDESNLWHRRLGHINFKTMNK</sequence>
<evidence type="ECO:0000259" key="2">
    <source>
        <dbReference type="Pfam" id="PF22936"/>
    </source>
</evidence>
<evidence type="ECO:0000259" key="1">
    <source>
        <dbReference type="Pfam" id="PF13976"/>
    </source>
</evidence>
<gene>
    <name evidence="3" type="ORF">Tci_699160</name>
</gene>
<name>A0A699LBM3_TANCI</name>
<dbReference type="Pfam" id="PF22936">
    <property type="entry name" value="Pol_BBD"/>
    <property type="match status" value="1"/>
</dbReference>
<dbReference type="Pfam" id="PF13976">
    <property type="entry name" value="gag_pre-integrs"/>
    <property type="match status" value="1"/>
</dbReference>
<dbReference type="AlphaFoldDB" id="A0A699LBM3"/>
<organism evidence="3">
    <name type="scientific">Tanacetum cinerariifolium</name>
    <name type="common">Dalmatian daisy</name>
    <name type="synonym">Chrysanthemum cinerariifolium</name>
    <dbReference type="NCBI Taxonomy" id="118510"/>
    <lineage>
        <taxon>Eukaryota</taxon>
        <taxon>Viridiplantae</taxon>
        <taxon>Streptophyta</taxon>
        <taxon>Embryophyta</taxon>
        <taxon>Tracheophyta</taxon>
        <taxon>Spermatophyta</taxon>
        <taxon>Magnoliopsida</taxon>
        <taxon>eudicotyledons</taxon>
        <taxon>Gunneridae</taxon>
        <taxon>Pentapetalae</taxon>
        <taxon>asterids</taxon>
        <taxon>campanulids</taxon>
        <taxon>Asterales</taxon>
        <taxon>Asteraceae</taxon>
        <taxon>Asteroideae</taxon>
        <taxon>Anthemideae</taxon>
        <taxon>Anthemidinae</taxon>
        <taxon>Tanacetum</taxon>
    </lineage>
</organism>
<proteinExistence type="predicted"/>
<comment type="caution">
    <text evidence="3">The sequence shown here is derived from an EMBL/GenBank/DDBJ whole genome shotgun (WGS) entry which is preliminary data.</text>
</comment>
<protein>
    <submittedName>
        <fullName evidence="3">Ribonuclease H-like domain-containing protein</fullName>
    </submittedName>
</protein>
<feature type="domain" description="Retrovirus-related Pol polyprotein from transposon TNT 1-94-like beta-barrel" evidence="2">
    <location>
        <begin position="94"/>
        <end position="167"/>
    </location>
</feature>
<reference evidence="3" key="1">
    <citation type="journal article" date="2019" name="Sci. Rep.">
        <title>Draft genome of Tanacetum cinerariifolium, the natural source of mosquito coil.</title>
        <authorList>
            <person name="Yamashiro T."/>
            <person name="Shiraishi A."/>
            <person name="Satake H."/>
            <person name="Nakayama K."/>
        </authorList>
    </citation>
    <scope>NUCLEOTIDE SEQUENCE</scope>
</reference>
<evidence type="ECO:0000313" key="3">
    <source>
        <dbReference type="EMBL" id="GFB27189.1"/>
    </source>
</evidence>
<accession>A0A699LBM3</accession>
<dbReference type="InterPro" id="IPR054722">
    <property type="entry name" value="PolX-like_BBD"/>
</dbReference>
<dbReference type="InterPro" id="IPR025724">
    <property type="entry name" value="GAG-pre-integrase_dom"/>
</dbReference>
<feature type="non-terminal residue" evidence="3">
    <location>
        <position position="246"/>
    </location>
</feature>
<feature type="domain" description="GAG-pre-integrase" evidence="1">
    <location>
        <begin position="202"/>
        <end position="246"/>
    </location>
</feature>
<dbReference type="EMBL" id="BKCJ010590128">
    <property type="protein sequence ID" value="GFB27189.1"/>
    <property type="molecule type" value="Genomic_DNA"/>
</dbReference>